<evidence type="ECO:0000256" key="2">
    <source>
        <dbReference type="PROSITE-ProRule" id="PRU01091"/>
    </source>
</evidence>
<dbReference type="GO" id="GO:0003677">
    <property type="term" value="F:DNA binding"/>
    <property type="evidence" value="ECO:0007669"/>
    <property type="project" value="UniProtKB-UniRule"/>
</dbReference>
<feature type="compositionally biased region" description="Basic and acidic residues" evidence="3">
    <location>
        <begin position="137"/>
        <end position="152"/>
    </location>
</feature>
<dbReference type="PROSITE" id="PS51755">
    <property type="entry name" value="OMPR_PHOB"/>
    <property type="match status" value="1"/>
</dbReference>
<evidence type="ECO:0000313" key="5">
    <source>
        <dbReference type="EMBL" id="MCW0344902.1"/>
    </source>
</evidence>
<evidence type="ECO:0000256" key="3">
    <source>
        <dbReference type="SAM" id="MobiDB-lite"/>
    </source>
</evidence>
<keyword evidence="1 2" id="KW-0238">DNA-binding</keyword>
<gene>
    <name evidence="5" type="ORF">NB703_002995</name>
</gene>
<dbReference type="EMBL" id="JANFVX010000011">
    <property type="protein sequence ID" value="MCW0344902.1"/>
    <property type="molecule type" value="Genomic_DNA"/>
</dbReference>
<comment type="caution">
    <text evidence="5">The sequence shown here is derived from an EMBL/GenBank/DDBJ whole genome shotgun (WGS) entry which is preliminary data.</text>
</comment>
<dbReference type="RefSeq" id="WP_028725249.1">
    <property type="nucleotide sequence ID" value="NZ_JANFVX010000011.1"/>
</dbReference>
<dbReference type="GO" id="GO:0000160">
    <property type="term" value="P:phosphorelay signal transduction system"/>
    <property type="evidence" value="ECO:0007669"/>
    <property type="project" value="InterPro"/>
</dbReference>
<dbReference type="Proteomes" id="UP001208888">
    <property type="component" value="Unassembled WGS sequence"/>
</dbReference>
<accession>A0AAJ1D0A2</accession>
<dbReference type="Pfam" id="PF00486">
    <property type="entry name" value="Trans_reg_C"/>
    <property type="match status" value="1"/>
</dbReference>
<feature type="domain" description="OmpR/PhoB-type" evidence="4">
    <location>
        <begin position="2"/>
        <end position="103"/>
    </location>
</feature>
<feature type="region of interest" description="Disordered" evidence="3">
    <location>
        <begin position="123"/>
        <end position="152"/>
    </location>
</feature>
<dbReference type="SUPFAM" id="SSF46894">
    <property type="entry name" value="C-terminal effector domain of the bipartite response regulators"/>
    <property type="match status" value="1"/>
</dbReference>
<feature type="DNA-binding region" description="OmpR/PhoB-type" evidence="2">
    <location>
        <begin position="2"/>
        <end position="103"/>
    </location>
</feature>
<proteinExistence type="predicted"/>
<evidence type="ECO:0000259" key="4">
    <source>
        <dbReference type="PROSITE" id="PS51755"/>
    </source>
</evidence>
<dbReference type="InterPro" id="IPR036388">
    <property type="entry name" value="WH-like_DNA-bd_sf"/>
</dbReference>
<reference evidence="5" key="1">
    <citation type="submission" date="2022-06" db="EMBL/GenBank/DDBJ databases">
        <title>Dynamics of rice microbiomes reveals core vertical transmitted seed endophytes.</title>
        <authorList>
            <person name="Liao K."/>
            <person name="Zhang X."/>
        </authorList>
    </citation>
    <scope>NUCLEOTIDE SEQUENCE</scope>
    <source>
        <strain evidence="5">JT1-17</strain>
    </source>
</reference>
<dbReference type="SMART" id="SM00862">
    <property type="entry name" value="Trans_reg_C"/>
    <property type="match status" value="1"/>
</dbReference>
<evidence type="ECO:0000313" key="6">
    <source>
        <dbReference type="Proteomes" id="UP001208888"/>
    </source>
</evidence>
<evidence type="ECO:0000256" key="1">
    <source>
        <dbReference type="ARBA" id="ARBA00023125"/>
    </source>
</evidence>
<dbReference type="InterPro" id="IPR001867">
    <property type="entry name" value="OmpR/PhoB-type_DNA-bd"/>
</dbReference>
<feature type="compositionally biased region" description="Polar residues" evidence="3">
    <location>
        <begin position="123"/>
        <end position="136"/>
    </location>
</feature>
<dbReference type="Gene3D" id="1.10.10.10">
    <property type="entry name" value="Winged helix-like DNA-binding domain superfamily/Winged helix DNA-binding domain"/>
    <property type="match status" value="1"/>
</dbReference>
<organism evidence="5 6">
    <name type="scientific">Pantoea ananas</name>
    <name type="common">Erwinia uredovora</name>
    <dbReference type="NCBI Taxonomy" id="553"/>
    <lineage>
        <taxon>Bacteria</taxon>
        <taxon>Pseudomonadati</taxon>
        <taxon>Pseudomonadota</taxon>
        <taxon>Gammaproteobacteria</taxon>
        <taxon>Enterobacterales</taxon>
        <taxon>Erwiniaceae</taxon>
        <taxon>Pantoea</taxon>
    </lineage>
</organism>
<dbReference type="InterPro" id="IPR016032">
    <property type="entry name" value="Sig_transdc_resp-reg_C-effctor"/>
</dbReference>
<dbReference type="AlphaFoldDB" id="A0AAJ1D0A2"/>
<sequence>MSRKIIINRTVIFEPDKKIISGKKNSVRLSASATLCMELLIDKAGELVTHQQLYDFAWRRFGMEPTATSLYQNISNLRRALICTGIRDETIRTMPRRGFILSPRTEIVRESPRSAAIIAEAQTPLNTETTGEASPRNTEHSEKNPVGGEKKSYGEGYRVLSRPLFFCSTAIAVTVLTESFLLSGSSAGRVQTYFTPVASAFSGCHVFTNPDSGLGEMHLDKNIMNLIPDCNNQAYLYITTYKNSERTSVISCQNALGGPHRANCHSYYFIEHIKSD</sequence>
<name>A0AAJ1D0A2_PANAN</name>
<dbReference type="GO" id="GO:0006355">
    <property type="term" value="P:regulation of DNA-templated transcription"/>
    <property type="evidence" value="ECO:0007669"/>
    <property type="project" value="InterPro"/>
</dbReference>
<protein>
    <recommendedName>
        <fullName evidence="4">OmpR/PhoB-type domain-containing protein</fullName>
    </recommendedName>
</protein>